<gene>
    <name evidence="3" type="ORF">HAT86_06700</name>
</gene>
<evidence type="ECO:0008006" key="5">
    <source>
        <dbReference type="Google" id="ProtNLM"/>
    </source>
</evidence>
<feature type="transmembrane region" description="Helical" evidence="2">
    <location>
        <begin position="386"/>
        <end position="409"/>
    </location>
</feature>
<evidence type="ECO:0000256" key="2">
    <source>
        <dbReference type="SAM" id="Phobius"/>
    </source>
</evidence>
<keyword evidence="2" id="KW-0812">Transmembrane</keyword>
<dbReference type="AlphaFoldDB" id="A0A967BCR8"/>
<feature type="compositionally biased region" description="Basic and acidic residues" evidence="1">
    <location>
        <begin position="166"/>
        <end position="175"/>
    </location>
</feature>
<sequence>MKPNFALTLSFDGIGLLHRAFSGWHDVGEIALDTPDLDADLAALRDKGLALAKGPMLSKLVIPDAQIKYLTFNGHGASGEALIQAVRDHLDGATPYALDDLAYDWSLEAGQVHVAAVARETLDEAEAFADTHGFNPVSFVARPADGKFIGEPWFGEAAHVARHLTDGDSVERDTTPVHVVGPAPTPEPQDSAPTPPEDEASQTPDANRTPEDAPDLTAQADASDSAKDAPTKAQPDTVADVDPTTPDSATDAPAAAFRSIRARRDEDLTLSTPRLDGVARNAPTPDADTPAASGTGEPKDAMSDTEVADLAASLTASLDADESDTADDGPAPETAHSSAVSSFFTRRDATLSAPQPTVPAPPQDEKQRMTIFGARDTAAVRGKPRYLGLLLTGLLLLFLLGVAAWASVFMDDGIARLLRGEDSPQIAATPDIVDPPQETPPPAPAKDTEPSPDPEPSVSPPAQIPTAAPTPDEARARYAATGIWQIAPKAPTAPTILTLDDFYQTSIDPEVKPVDAVALPDIAKTVPDTRPDTPGRPPAAGTQFRVDERGMVIATAEGALTPQGVRVYAGAPPLTPPQLPDRPEAVVSDLPTEEVLRLMGVRPRLRPDNLSEQNERGLLGSGGRTRTELASLRPRLRPESAQEAAMAAIQDTSDTSDTDSDAVAAALAEAVQTPPDSFETATAQAVRASLKPNQRPRDFDRVVARATQAARSAPVSPSQKVTPSAPTTTTVARAATEKNQIALRQVNLIGVYGSPSNRRALVRLSNGRYKKVKVGDRLDGGQVAAIGDGELRYQKRGRNIVLRMPRG</sequence>
<reference evidence="3" key="1">
    <citation type="submission" date="2020-03" db="EMBL/GenBank/DDBJ databases">
        <title>Roseovarius gahaiensis sp. nov., isolated from Gahai Saline Lake, China.</title>
        <authorList>
            <person name="Sun X."/>
        </authorList>
    </citation>
    <scope>NUCLEOTIDE SEQUENCE</scope>
    <source>
        <strain evidence="3">GH877</strain>
    </source>
</reference>
<dbReference type="RefSeq" id="WP_167194781.1">
    <property type="nucleotide sequence ID" value="NZ_JAAORB010000008.1"/>
</dbReference>
<feature type="region of interest" description="Disordered" evidence="1">
    <location>
        <begin position="607"/>
        <end position="631"/>
    </location>
</feature>
<feature type="region of interest" description="Disordered" evidence="1">
    <location>
        <begin position="426"/>
        <end position="474"/>
    </location>
</feature>
<feature type="compositionally biased region" description="Low complexity" evidence="1">
    <location>
        <begin position="282"/>
        <end position="292"/>
    </location>
</feature>
<evidence type="ECO:0000313" key="4">
    <source>
        <dbReference type="Proteomes" id="UP000639775"/>
    </source>
</evidence>
<evidence type="ECO:0000313" key="3">
    <source>
        <dbReference type="EMBL" id="NHQ74155.1"/>
    </source>
</evidence>
<feature type="compositionally biased region" description="Low complexity" evidence="1">
    <location>
        <begin position="231"/>
        <end position="256"/>
    </location>
</feature>
<feature type="compositionally biased region" description="Pro residues" evidence="1">
    <location>
        <begin position="451"/>
        <end position="463"/>
    </location>
</feature>
<dbReference type="Proteomes" id="UP000639775">
    <property type="component" value="Unassembled WGS sequence"/>
</dbReference>
<keyword evidence="2" id="KW-1133">Transmembrane helix</keyword>
<evidence type="ECO:0000256" key="1">
    <source>
        <dbReference type="SAM" id="MobiDB-lite"/>
    </source>
</evidence>
<dbReference type="EMBL" id="JAAORB010000008">
    <property type="protein sequence ID" value="NHQ74155.1"/>
    <property type="molecule type" value="Genomic_DNA"/>
</dbReference>
<keyword evidence="2" id="KW-0472">Membrane</keyword>
<accession>A0A967BCR8</accession>
<organism evidence="3 4">
    <name type="scientific">Roseovarius gahaiensis</name>
    <dbReference type="NCBI Taxonomy" id="2716691"/>
    <lineage>
        <taxon>Bacteria</taxon>
        <taxon>Pseudomonadati</taxon>
        <taxon>Pseudomonadota</taxon>
        <taxon>Alphaproteobacteria</taxon>
        <taxon>Rhodobacterales</taxon>
        <taxon>Roseobacteraceae</taxon>
        <taxon>Roseovarius</taxon>
    </lineage>
</organism>
<proteinExistence type="predicted"/>
<feature type="region of interest" description="Disordered" evidence="1">
    <location>
        <begin position="318"/>
        <end position="342"/>
    </location>
</feature>
<feature type="region of interest" description="Disordered" evidence="1">
    <location>
        <begin position="166"/>
        <end position="304"/>
    </location>
</feature>
<keyword evidence="4" id="KW-1185">Reference proteome</keyword>
<comment type="caution">
    <text evidence="3">The sequence shown here is derived from an EMBL/GenBank/DDBJ whole genome shotgun (WGS) entry which is preliminary data.</text>
</comment>
<name>A0A967BCR8_9RHOB</name>
<protein>
    <recommendedName>
        <fullName evidence="5">Type IV pilus biogenesis protein PilP</fullName>
    </recommendedName>
</protein>